<feature type="compositionally biased region" description="Polar residues" evidence="1">
    <location>
        <begin position="362"/>
        <end position="380"/>
    </location>
</feature>
<feature type="compositionally biased region" description="Basic and acidic residues" evidence="1">
    <location>
        <begin position="613"/>
        <end position="626"/>
    </location>
</feature>
<dbReference type="InterPro" id="IPR017884">
    <property type="entry name" value="SANT_dom"/>
</dbReference>
<dbReference type="SMART" id="SM00717">
    <property type="entry name" value="SANT"/>
    <property type="match status" value="2"/>
</dbReference>
<reference evidence="5" key="1">
    <citation type="journal article" date="2012" name="MBio">
        <title>Comparative genome analysis of Trichophyton rubrum and related dermatophytes reveals candidate genes involved in infection.</title>
        <authorList>
            <person name="Martinez D.A."/>
            <person name="Oliver B.G."/>
            <person name="Graeser Y."/>
            <person name="Goldberg J.M."/>
            <person name="Li W."/>
            <person name="Martinez-Rossi N.M."/>
            <person name="Monod M."/>
            <person name="Shelest E."/>
            <person name="Barton R.C."/>
            <person name="Birch E."/>
            <person name="Brakhage A.A."/>
            <person name="Chen Z."/>
            <person name="Gurr S.J."/>
            <person name="Heiman D."/>
            <person name="Heitman J."/>
            <person name="Kosti I."/>
            <person name="Rossi A."/>
            <person name="Saif S."/>
            <person name="Samalova M."/>
            <person name="Saunders C.W."/>
            <person name="Shea T."/>
            <person name="Summerbell R.C."/>
            <person name="Xu J."/>
            <person name="Young S."/>
            <person name="Zeng Q."/>
            <person name="Birren B.W."/>
            <person name="Cuomo C.A."/>
            <person name="White T.C."/>
        </authorList>
    </citation>
    <scope>NUCLEOTIDE SEQUENCE [LARGE SCALE GENOMIC DNA]</scope>
    <source>
        <strain evidence="5">ATCC MYA-4606 / CBS 127.97</strain>
    </source>
</reference>
<feature type="compositionally biased region" description="Polar residues" evidence="1">
    <location>
        <begin position="562"/>
        <end position="595"/>
    </location>
</feature>
<feature type="compositionally biased region" description="Basic and acidic residues" evidence="1">
    <location>
        <begin position="137"/>
        <end position="162"/>
    </location>
</feature>
<keyword evidence="5" id="KW-1185">Reference proteome</keyword>
<feature type="region of interest" description="Disordered" evidence="1">
    <location>
        <begin position="1535"/>
        <end position="2166"/>
    </location>
</feature>
<dbReference type="VEuPathDB" id="FungiDB:TEQG_03206"/>
<organism evidence="4 5">
    <name type="scientific">Trichophyton equinum (strain ATCC MYA-4606 / CBS 127.97)</name>
    <name type="common">Horse ringworm fungus</name>
    <dbReference type="NCBI Taxonomy" id="559882"/>
    <lineage>
        <taxon>Eukaryota</taxon>
        <taxon>Fungi</taxon>
        <taxon>Dikarya</taxon>
        <taxon>Ascomycota</taxon>
        <taxon>Pezizomycotina</taxon>
        <taxon>Eurotiomycetes</taxon>
        <taxon>Eurotiomycetidae</taxon>
        <taxon>Onygenales</taxon>
        <taxon>Arthrodermataceae</taxon>
        <taxon>Trichophyton</taxon>
    </lineage>
</organism>
<protein>
    <submittedName>
        <fullName evidence="4">MYB DNA-binding domain-containing protein</fullName>
    </submittedName>
</protein>
<feature type="compositionally biased region" description="Basic and acidic residues" evidence="1">
    <location>
        <begin position="1"/>
        <end position="11"/>
    </location>
</feature>
<evidence type="ECO:0000259" key="3">
    <source>
        <dbReference type="PROSITE" id="PS51294"/>
    </source>
</evidence>
<feature type="compositionally biased region" description="Polar residues" evidence="1">
    <location>
        <begin position="1489"/>
        <end position="1505"/>
    </location>
</feature>
<proteinExistence type="predicted"/>
<dbReference type="PANTHER" id="PTHR13992:SF39">
    <property type="entry name" value="SMRTER, ISOFORM G"/>
    <property type="match status" value="1"/>
</dbReference>
<dbReference type="InterPro" id="IPR009057">
    <property type="entry name" value="Homeodomain-like_sf"/>
</dbReference>
<dbReference type="Gene3D" id="1.10.10.60">
    <property type="entry name" value="Homeodomain-like"/>
    <property type="match status" value="1"/>
</dbReference>
<dbReference type="EMBL" id="DS995731">
    <property type="protein sequence ID" value="EGE04173.1"/>
    <property type="molecule type" value="Genomic_DNA"/>
</dbReference>
<dbReference type="CDD" id="cd00167">
    <property type="entry name" value="SANT"/>
    <property type="match status" value="2"/>
</dbReference>
<dbReference type="eggNOG" id="KOG1878">
    <property type="taxonomic scope" value="Eukaryota"/>
</dbReference>
<feature type="region of interest" description="Disordered" evidence="1">
    <location>
        <begin position="1390"/>
        <end position="1413"/>
    </location>
</feature>
<feature type="compositionally biased region" description="Low complexity" evidence="1">
    <location>
        <begin position="1812"/>
        <end position="1829"/>
    </location>
</feature>
<dbReference type="Pfam" id="PF00249">
    <property type="entry name" value="Myb_DNA-binding"/>
    <property type="match status" value="2"/>
</dbReference>
<dbReference type="GO" id="GO:0003677">
    <property type="term" value="F:DNA binding"/>
    <property type="evidence" value="ECO:0007669"/>
    <property type="project" value="UniProtKB-KW"/>
</dbReference>
<feature type="compositionally biased region" description="Polar residues" evidence="1">
    <location>
        <begin position="2051"/>
        <end position="2071"/>
    </location>
</feature>
<dbReference type="Proteomes" id="UP000009169">
    <property type="component" value="Unassembled WGS sequence"/>
</dbReference>
<dbReference type="InterPro" id="IPR017930">
    <property type="entry name" value="Myb_dom"/>
</dbReference>
<feature type="compositionally biased region" description="Polar residues" evidence="1">
    <location>
        <begin position="528"/>
        <end position="540"/>
    </location>
</feature>
<dbReference type="SUPFAM" id="SSF46689">
    <property type="entry name" value="Homeodomain-like"/>
    <property type="match status" value="2"/>
</dbReference>
<feature type="compositionally biased region" description="Low complexity" evidence="1">
    <location>
        <begin position="1866"/>
        <end position="1877"/>
    </location>
</feature>
<dbReference type="GO" id="GO:0006357">
    <property type="term" value="P:regulation of transcription by RNA polymerase II"/>
    <property type="evidence" value="ECO:0007669"/>
    <property type="project" value="TreeGrafter"/>
</dbReference>
<name>F2PQK5_TRIEC</name>
<feature type="compositionally biased region" description="Low complexity" evidence="1">
    <location>
        <begin position="1210"/>
        <end position="1224"/>
    </location>
</feature>
<feature type="compositionally biased region" description="Polar residues" evidence="1">
    <location>
        <begin position="1610"/>
        <end position="1620"/>
    </location>
</feature>
<dbReference type="HOGENOM" id="CLU_001697_0_0_1"/>
<feature type="region of interest" description="Disordered" evidence="1">
    <location>
        <begin position="1132"/>
        <end position="1224"/>
    </location>
</feature>
<feature type="compositionally biased region" description="Low complexity" evidence="1">
    <location>
        <begin position="395"/>
        <end position="414"/>
    </location>
</feature>
<feature type="region of interest" description="Disordered" evidence="1">
    <location>
        <begin position="1480"/>
        <end position="1518"/>
    </location>
</feature>
<feature type="compositionally biased region" description="Basic and acidic residues" evidence="1">
    <location>
        <begin position="697"/>
        <end position="718"/>
    </location>
</feature>
<dbReference type="InterPro" id="IPR001005">
    <property type="entry name" value="SANT/Myb"/>
</dbReference>
<evidence type="ECO:0000313" key="4">
    <source>
        <dbReference type="EMBL" id="EGE04173.1"/>
    </source>
</evidence>
<evidence type="ECO:0000259" key="2">
    <source>
        <dbReference type="PROSITE" id="PS51293"/>
    </source>
</evidence>
<feature type="compositionally biased region" description="Low complexity" evidence="1">
    <location>
        <begin position="1756"/>
        <end position="1785"/>
    </location>
</feature>
<feature type="compositionally biased region" description="Polar residues" evidence="1">
    <location>
        <begin position="1553"/>
        <end position="1566"/>
    </location>
</feature>
<accession>F2PQK5</accession>
<feature type="domain" description="SANT" evidence="2">
    <location>
        <begin position="1041"/>
        <end position="1092"/>
    </location>
</feature>
<dbReference type="InterPro" id="IPR051571">
    <property type="entry name" value="N-CoR_corepressor"/>
</dbReference>
<feature type="compositionally biased region" description="Basic and acidic residues" evidence="1">
    <location>
        <begin position="1174"/>
        <end position="1187"/>
    </location>
</feature>
<feature type="compositionally biased region" description="Polar residues" evidence="1">
    <location>
        <begin position="1844"/>
        <end position="1865"/>
    </location>
</feature>
<feature type="compositionally biased region" description="Low complexity" evidence="1">
    <location>
        <begin position="1282"/>
        <end position="1295"/>
    </location>
</feature>
<dbReference type="PANTHER" id="PTHR13992">
    <property type="entry name" value="NUCLEAR RECEPTOR CO-REPRESSOR RELATED NCOR"/>
    <property type="match status" value="1"/>
</dbReference>
<feature type="compositionally biased region" description="Polar residues" evidence="1">
    <location>
        <begin position="1908"/>
        <end position="1930"/>
    </location>
</feature>
<feature type="compositionally biased region" description="Polar residues" evidence="1">
    <location>
        <begin position="290"/>
        <end position="309"/>
    </location>
</feature>
<feature type="compositionally biased region" description="Basic and acidic residues" evidence="1">
    <location>
        <begin position="187"/>
        <end position="289"/>
    </location>
</feature>
<sequence>MASRFPPRDRSPPPSRYGDRGPPPSHGPSHIPSGPRGNDDVNSTPLGRDPPRGPKALIDSSRGGHFLPSGPRGRGFPGRNDFRDRDRDRIDPRDLRDGPPPRRGDGDRDWPRRDRGFDSRDSHGRMGFGRGRSRSPPMRDFRDSRDSGPRELDIPRLRRNSRDGPISLNTPLSDLPPLRGGSMRGRGRGDRDRGRGRGMPLEDRDLFRGRSRSRDGWRDVRMDRDRDRNRDPRDRDRDRDRMLDRELDRRERFDRRDRDDDRWSQRDDRDRFERAEPWKKDRPPARIDTKTSGSHSANPSSAVSQTPTLMSLGAPAVGTEDEVTATSATAGPRKAGSTSSTPRESRRPSEKTEHVTPIRTPTHVQSTPAQPEQPSERPTPQFSPSPAAPEVPAFGSLSSAGSAAAALTETAAPEPSRKLSQSDTPRERPDLFPSTPIKPPTAPRADRVDAQQRPDRSKTEVPLRSSRPPSASPVIQPSYMIDHSHPVPALDRGIAHELAPQSTKAKDTHASSNEQEPDLFPSLLGPPGSSNAATPSSTRASSLPTQPQPQPQKSPPPHSTSLSPNSQHASIPTGPRAQQQRSNGQRPGAKSSNQWVRPGYVNRRMSATNSPSSKRDLWDEGNKRLALESSFVPEGPLSHSGHGEEEAQPSITPVNGNGEESEKREKEKEKASSEPAGEHPEENETRQSEEEIQGQSRDADNDTKMLDAPEAGEIKETEVTQEEPEQHIPMLFDEPSDQQSDDDDALDEEDFNQSEQRFEKEMLALKSEIPLPPLQDPVVVDLLMKIQMLGMIADGAAPANLDQPGAAVEVESPDKPVAIIPLSGKEAEEVELAEEVRPIENAAGTPVTIPIIEAKAVESLPFLPSGPPTPFSDMETLQENYKLHERIKDSLLEDIIKQRSEVAKQHAVLREQYSRYYKAWRLKVRDMDKKKEQARKAESELSSTPPPSAAAAAALPVIEGRRGYKLNSELDFQLALKASAITAQEESERRRDQEATVHPDMTREARIPDMLDEYQKKASLYQDTNQMVDPADAFTVFAFHPPPNDFTPEEHKAFTEAFMAHPKKWGKIAELLPGRTFQQCVMHYYSTKEEIKYKAKLNKKWTRKGRARKTARAPRSNALMADLGIRPAYDADDAETPVVTDTGRPRRAAAPTFGESNADTESNTPTPASGKRGGAKDPGDQPAERASGRRAGRGGGGGRGGRRGRGGGQQAASRAEPAPPTTAAAAACANTLPAVAPLPKPEADAVESLVDAMLKAKEEIEKPVEEAVVRSKPSRGSRNKEQQQQQQPAQQQQMQPVGQSGLEAPEPSSKGGPGDSGYGSLQPTSYWSVPEVKDFPDLVAHFGKDFDAISQFMKTKTPTMVKNYFQRRVDGGKTELEEVALIAEAKKLRGEPTGPLPTPSVSSKRRYEATPSSITPRALAPNMEHAEMMDRTLAPKAKPSVINMAPAPAVIQPRQGMEKDRSQPKLYPLVQAPASQPNLAATSDELHQRSVSTSQLPQPHRNQQGPRMGYFTDERRESRPPVHIAAHMSEQDVKPIPSSLTSQVTPGMPLQTLPRQNPNVVPQTQDLGDIPRYGPLSQPPTFPQGPYLQPPGGARNTSTTPQSHSRRSSRTIPSAVTSPVQRHIKLDTDPSGIPAMERPAPIGPPAYLTPGHPVSVGRQGPTLTPPTDHGRPRITAAPVAPAAPEPQRQVPAKRSNIMSILNDEPEEPQPRKKFASEQSAPPVAIGPPSPSRPVYQGRHSSSSQPGHSEDQHHYQRQQQYYSGPSQPQHHQQQQQSQVQSGSSGQYAEPPPTSTRGSTTDWMARFDPREQQQSHSSSSTPSISRPPSYSHGFSGSGPHAPHSVSGLQHMSDQSQAASQPRQSFSHQPLQQPPVQGLQDRSQQPQPHLGPAGRESPGPRHIQAHPHTRSPVQRHNAPYSSKVSQQRSTSPLPSGPGNMNPHVSQMSGYNPPGVSHHKAPQSQHQPGPPHLLSQSHQHGMHGSNGSQYGPHVQQLSSSTSRHAPPPSVMQQEQQAHQHQHLQHQHQHQRSHQPQPHPHHQHHQHQPSLSLSQRSNSPFGHSPHMTPQQVSHTQGIPRAGGPLSSSNAPSHPGVNMGRSYTPPSNLGQHHLQNGSSSGLPYSNTPSHPLHQSGQGNNLHQQHIRPRHGSGGPPPSGPGHHNIYPQEPRQ</sequence>
<feature type="compositionally biased region" description="Polar residues" evidence="1">
    <location>
        <begin position="1154"/>
        <end position="1167"/>
    </location>
</feature>
<feature type="compositionally biased region" description="Basic and acidic residues" evidence="1">
    <location>
        <begin position="80"/>
        <end position="124"/>
    </location>
</feature>
<dbReference type="PROSITE" id="PS51294">
    <property type="entry name" value="HTH_MYB"/>
    <property type="match status" value="1"/>
</dbReference>
<feature type="compositionally biased region" description="Basic residues" evidence="1">
    <location>
        <begin position="2015"/>
        <end position="2042"/>
    </location>
</feature>
<keyword evidence="4" id="KW-0238">DNA-binding</keyword>
<feature type="domain" description="HTH myb-type" evidence="3">
    <location>
        <begin position="1046"/>
        <end position="1092"/>
    </location>
</feature>
<feature type="region of interest" description="Disordered" evidence="1">
    <location>
        <begin position="1"/>
        <end position="757"/>
    </location>
</feature>
<dbReference type="Gene3D" id="1.20.58.1880">
    <property type="match status" value="1"/>
</dbReference>
<feature type="compositionally biased region" description="Pro residues" evidence="1">
    <location>
        <begin position="546"/>
        <end position="558"/>
    </location>
</feature>
<feature type="compositionally biased region" description="Basic and acidic residues" evidence="1">
    <location>
        <begin position="343"/>
        <end position="356"/>
    </location>
</feature>
<feature type="compositionally biased region" description="Low complexity" evidence="1">
    <location>
        <begin position="1673"/>
        <end position="1692"/>
    </location>
</feature>
<dbReference type="PROSITE" id="PS51293">
    <property type="entry name" value="SANT"/>
    <property type="match status" value="1"/>
</dbReference>
<feature type="compositionally biased region" description="Basic and acidic residues" evidence="1">
    <location>
        <begin position="444"/>
        <end position="461"/>
    </location>
</feature>
<feature type="compositionally biased region" description="Acidic residues" evidence="1">
    <location>
        <begin position="734"/>
        <end position="752"/>
    </location>
</feature>
<evidence type="ECO:0000313" key="5">
    <source>
        <dbReference type="Proteomes" id="UP000009169"/>
    </source>
</evidence>
<feature type="compositionally biased region" description="Basic and acidic residues" evidence="1">
    <location>
        <begin position="660"/>
        <end position="689"/>
    </location>
</feature>
<feature type="compositionally biased region" description="Low complexity" evidence="1">
    <location>
        <begin position="462"/>
        <end position="473"/>
    </location>
</feature>
<feature type="compositionally biased region" description="Polar residues" evidence="1">
    <location>
        <begin position="1970"/>
        <end position="1999"/>
    </location>
</feature>
<feature type="region of interest" description="Disordered" evidence="1">
    <location>
        <begin position="1261"/>
        <end position="1324"/>
    </location>
</feature>
<gene>
    <name evidence="4" type="ORF">TEQG_03206</name>
</gene>
<evidence type="ECO:0000256" key="1">
    <source>
        <dbReference type="SAM" id="MobiDB-lite"/>
    </source>
</evidence>
<feature type="compositionally biased region" description="Polar residues" evidence="1">
    <location>
        <begin position="2098"/>
        <end position="2137"/>
    </location>
</feature>
<dbReference type="OrthoDB" id="6133115at2759"/>
<dbReference type="GO" id="GO:0034967">
    <property type="term" value="C:Set3 complex"/>
    <property type="evidence" value="ECO:0007669"/>
    <property type="project" value="TreeGrafter"/>
</dbReference>